<protein>
    <submittedName>
        <fullName evidence="1">Uncharacterized protein</fullName>
    </submittedName>
</protein>
<keyword evidence="2" id="KW-1185">Reference proteome</keyword>
<proteinExistence type="predicted"/>
<comment type="caution">
    <text evidence="1">The sequence shown here is derived from an EMBL/GenBank/DDBJ whole genome shotgun (WGS) entry which is preliminary data.</text>
</comment>
<dbReference type="Proteomes" id="UP000192578">
    <property type="component" value="Unassembled WGS sequence"/>
</dbReference>
<name>A0A1W0X6P8_HYPEX</name>
<dbReference type="EMBL" id="MTYJ01000014">
    <property type="protein sequence ID" value="OQV23074.1"/>
    <property type="molecule type" value="Genomic_DNA"/>
</dbReference>
<gene>
    <name evidence="1" type="ORF">BV898_03120</name>
</gene>
<evidence type="ECO:0000313" key="2">
    <source>
        <dbReference type="Proteomes" id="UP000192578"/>
    </source>
</evidence>
<dbReference type="AlphaFoldDB" id="A0A1W0X6P8"/>
<organism evidence="1 2">
    <name type="scientific">Hypsibius exemplaris</name>
    <name type="common">Freshwater tardigrade</name>
    <dbReference type="NCBI Taxonomy" id="2072580"/>
    <lineage>
        <taxon>Eukaryota</taxon>
        <taxon>Metazoa</taxon>
        <taxon>Ecdysozoa</taxon>
        <taxon>Tardigrada</taxon>
        <taxon>Eutardigrada</taxon>
        <taxon>Parachela</taxon>
        <taxon>Hypsibioidea</taxon>
        <taxon>Hypsibiidae</taxon>
        <taxon>Hypsibius</taxon>
    </lineage>
</organism>
<reference evidence="2" key="1">
    <citation type="submission" date="2017-01" db="EMBL/GenBank/DDBJ databases">
        <title>Comparative genomics of anhydrobiosis in the tardigrade Hypsibius dujardini.</title>
        <authorList>
            <person name="Yoshida Y."/>
            <person name="Koutsovoulos G."/>
            <person name="Laetsch D."/>
            <person name="Stevens L."/>
            <person name="Kumar S."/>
            <person name="Horikawa D."/>
            <person name="Ishino K."/>
            <person name="Komine S."/>
            <person name="Tomita M."/>
            <person name="Blaxter M."/>
            <person name="Arakawa K."/>
        </authorList>
    </citation>
    <scope>NUCLEOTIDE SEQUENCE [LARGE SCALE GENOMIC DNA]</scope>
    <source>
        <strain evidence="2">Z151</strain>
    </source>
</reference>
<sequence>MDSDTFFIDPRIIYLSEALQCLVKQEGKEDLLPHRTVFDDDLEDIIADCFDDRIYGQICDDEDDRDLSNDVLELVAQDKDTGSTLA</sequence>
<evidence type="ECO:0000313" key="1">
    <source>
        <dbReference type="EMBL" id="OQV23074.1"/>
    </source>
</evidence>
<accession>A0A1W0X6P8</accession>